<evidence type="ECO:0000313" key="1">
    <source>
        <dbReference type="EMBL" id="MFC5769086.1"/>
    </source>
</evidence>
<evidence type="ECO:0008006" key="3">
    <source>
        <dbReference type="Google" id="ProtNLM"/>
    </source>
</evidence>
<sequence length="83" mass="9039">MHSATTRVVLMLACWRAGVLACWRAGVLACWRAGVLACWRAGVLACWRAGVLACSGRACGTPRARRVRCRSRHVTHHVSNALP</sequence>
<name>A0ABW1APJ4_9RHOO</name>
<dbReference type="EMBL" id="JBHSOG010000024">
    <property type="protein sequence ID" value="MFC5769086.1"/>
    <property type="molecule type" value="Genomic_DNA"/>
</dbReference>
<dbReference type="Proteomes" id="UP001595974">
    <property type="component" value="Unassembled WGS sequence"/>
</dbReference>
<keyword evidence="2" id="KW-1185">Reference proteome</keyword>
<gene>
    <name evidence="1" type="ORF">ACFPTN_06840</name>
</gene>
<evidence type="ECO:0000313" key="2">
    <source>
        <dbReference type="Proteomes" id="UP001595974"/>
    </source>
</evidence>
<comment type="caution">
    <text evidence="1">The sequence shown here is derived from an EMBL/GenBank/DDBJ whole genome shotgun (WGS) entry which is preliminary data.</text>
</comment>
<protein>
    <recommendedName>
        <fullName evidence="3">Secreted protein</fullName>
    </recommendedName>
</protein>
<dbReference type="RefSeq" id="WP_385961095.1">
    <property type="nucleotide sequence ID" value="NZ_JBHSOG010000024.1"/>
</dbReference>
<accession>A0ABW1APJ4</accession>
<reference evidence="2" key="1">
    <citation type="journal article" date="2019" name="Int. J. Syst. Evol. Microbiol.">
        <title>The Global Catalogue of Microorganisms (GCM) 10K type strain sequencing project: providing services to taxonomists for standard genome sequencing and annotation.</title>
        <authorList>
            <consortium name="The Broad Institute Genomics Platform"/>
            <consortium name="The Broad Institute Genome Sequencing Center for Infectious Disease"/>
            <person name="Wu L."/>
            <person name="Ma J."/>
        </authorList>
    </citation>
    <scope>NUCLEOTIDE SEQUENCE [LARGE SCALE GENOMIC DNA]</scope>
    <source>
        <strain evidence="2">SHR3</strain>
    </source>
</reference>
<organism evidence="1 2">
    <name type="scientific">Thauera sinica</name>
    <dbReference type="NCBI Taxonomy" id="2665146"/>
    <lineage>
        <taxon>Bacteria</taxon>
        <taxon>Pseudomonadati</taxon>
        <taxon>Pseudomonadota</taxon>
        <taxon>Betaproteobacteria</taxon>
        <taxon>Rhodocyclales</taxon>
        <taxon>Zoogloeaceae</taxon>
        <taxon>Thauera</taxon>
    </lineage>
</organism>
<proteinExistence type="predicted"/>